<accession>A0A0V8CKV6</accession>
<evidence type="ECO:0000313" key="2">
    <source>
        <dbReference type="Proteomes" id="UP000053058"/>
    </source>
</evidence>
<gene>
    <name evidence="1" type="ORF">KF282_2505</name>
</gene>
<dbReference type="PATRIC" id="fig|1360.105.peg.1594"/>
<comment type="caution">
    <text evidence="1">The sequence shown here is derived from an EMBL/GenBank/DDBJ whole genome shotgun (WGS) entry which is preliminary data.</text>
</comment>
<dbReference type="EMBL" id="LKLN01000088">
    <property type="protein sequence ID" value="KSU01801.1"/>
    <property type="molecule type" value="Genomic_DNA"/>
</dbReference>
<organism evidence="1 2">
    <name type="scientific">Lactococcus lactis subsp. lactis</name>
    <name type="common">Streptococcus lactis</name>
    <dbReference type="NCBI Taxonomy" id="1360"/>
    <lineage>
        <taxon>Bacteria</taxon>
        <taxon>Bacillati</taxon>
        <taxon>Bacillota</taxon>
        <taxon>Bacilli</taxon>
        <taxon>Lactobacillales</taxon>
        <taxon>Streptococcaceae</taxon>
        <taxon>Lactococcus</taxon>
    </lineage>
</organism>
<dbReference type="Proteomes" id="UP000053058">
    <property type="component" value="Unassembled WGS sequence"/>
</dbReference>
<protein>
    <submittedName>
        <fullName evidence="1">Uncharacterized protein</fullName>
    </submittedName>
</protein>
<proteinExistence type="predicted"/>
<dbReference type="AlphaFoldDB" id="A0A0V8CKV6"/>
<evidence type="ECO:0000313" key="1">
    <source>
        <dbReference type="EMBL" id="KSU01801.1"/>
    </source>
</evidence>
<sequence>MFIFLVIFIIVMVVIFAVEKKADEPQRREEERRAHLEYLANRTPDEIEYDEITRILKEDYNIYERSDASPLLIEQIKTNLRLKK</sequence>
<name>A0A0V8CKV6_LACLL</name>
<reference evidence="2" key="1">
    <citation type="submission" date="2015-10" db="EMBL/GenBank/DDBJ databases">
        <title>Draft Genome Sequences of 11 Lactococcus lactis subspecies cremoris strains.</title>
        <authorList>
            <person name="Wels M."/>
            <person name="Backus L."/>
            <person name="Boekhorst J."/>
            <person name="Dijkstra A."/>
            <person name="Beerthuizen M."/>
            <person name="Kelly W."/>
            <person name="Siezen R."/>
            <person name="Bachmann H."/>
            <person name="Van Hijum S."/>
        </authorList>
    </citation>
    <scope>NUCLEOTIDE SEQUENCE [LARGE SCALE GENOMIC DNA]</scope>
    <source>
        <strain evidence="2">KF282</strain>
    </source>
</reference>
<dbReference type="RefSeq" id="WP_058220211.1">
    <property type="nucleotide sequence ID" value="NZ_LKLN01000088.1"/>
</dbReference>